<proteinExistence type="predicted"/>
<feature type="domain" description="Protein-glutamine gamma-glutamyltransferase-like C-terminal" evidence="2">
    <location>
        <begin position="370"/>
        <end position="450"/>
    </location>
</feature>
<protein>
    <submittedName>
        <fullName evidence="3">DUF4129 domain-containing protein</fullName>
    </submittedName>
</protein>
<evidence type="ECO:0000256" key="1">
    <source>
        <dbReference type="SAM" id="Phobius"/>
    </source>
</evidence>
<feature type="transmembrane region" description="Helical" evidence="1">
    <location>
        <begin position="46"/>
        <end position="62"/>
    </location>
</feature>
<dbReference type="KEGG" id="coh:EAV92_13635"/>
<accession>A0A3G3JZ44</accession>
<gene>
    <name evidence="3" type="ORF">EAV92_13635</name>
</gene>
<keyword evidence="1" id="KW-0472">Membrane</keyword>
<evidence type="ECO:0000259" key="2">
    <source>
        <dbReference type="Pfam" id="PF13559"/>
    </source>
</evidence>
<dbReference type="Proteomes" id="UP000269097">
    <property type="component" value="Chromosome"/>
</dbReference>
<dbReference type="AlphaFoldDB" id="A0A3G3JZ44"/>
<feature type="transmembrane region" description="Helical" evidence="1">
    <location>
        <begin position="98"/>
        <end position="116"/>
    </location>
</feature>
<dbReference type="InterPro" id="IPR025403">
    <property type="entry name" value="TgpA-like_C"/>
</dbReference>
<name>A0A3G3JZ44_9BACL</name>
<feature type="transmembrane region" description="Helical" evidence="1">
    <location>
        <begin position="21"/>
        <end position="40"/>
    </location>
</feature>
<evidence type="ECO:0000313" key="4">
    <source>
        <dbReference type="Proteomes" id="UP000269097"/>
    </source>
</evidence>
<dbReference type="RefSeq" id="WP_123041610.1">
    <property type="nucleotide sequence ID" value="NZ_CP033433.1"/>
</dbReference>
<feature type="transmembrane region" description="Helical" evidence="1">
    <location>
        <begin position="196"/>
        <end position="216"/>
    </location>
</feature>
<organism evidence="3 4">
    <name type="scientific">Cohnella candidum</name>
    <dbReference type="NCBI Taxonomy" id="2674991"/>
    <lineage>
        <taxon>Bacteria</taxon>
        <taxon>Bacillati</taxon>
        <taxon>Bacillota</taxon>
        <taxon>Bacilli</taxon>
        <taxon>Bacillales</taxon>
        <taxon>Paenibacillaceae</taxon>
        <taxon>Cohnella</taxon>
    </lineage>
</organism>
<feature type="transmembrane region" description="Helical" evidence="1">
    <location>
        <begin position="123"/>
        <end position="142"/>
    </location>
</feature>
<keyword evidence="1" id="KW-0812">Transmembrane</keyword>
<feature type="transmembrane region" description="Helical" evidence="1">
    <location>
        <begin position="74"/>
        <end position="92"/>
    </location>
</feature>
<evidence type="ECO:0000313" key="3">
    <source>
        <dbReference type="EMBL" id="AYQ73526.1"/>
    </source>
</evidence>
<reference evidence="3 4" key="1">
    <citation type="submission" date="2018-10" db="EMBL/GenBank/DDBJ databases">
        <title>Genome Sequence of Cohnella sp.</title>
        <authorList>
            <person name="Srinivasan S."/>
            <person name="Kim M.K."/>
        </authorList>
    </citation>
    <scope>NUCLEOTIDE SEQUENCE [LARGE SCALE GENOMIC DNA]</scope>
    <source>
        <strain evidence="3 4">18JY8-7</strain>
    </source>
</reference>
<sequence length="451" mass="50873">MSTNPDLETSVLSPLRPVLAAAYELFMLLPIWLLALHSPYLNAEIANKWAAAGVLLSLIGAASSPRVRMLWKRIAIGMLAAAGAGGLLIHAYGSSFGAYTGCLLLFAAAMLGFTVANRYRRQGWYWTAVGVYFLASAILHFVPEWKGDASFLTFGGFVCLAIALFAVNGLHLHGVTLSENDRGRVPSDLKRHNRRFLVAMLVLLALLPAGAGGWLFRLLRGAIRGFFAILAALLPKGEPQPTPPPETEAPPPQMEMPPTKEPGWFLRLLDHVLPYFVLAALAALLIWGIYRLYRDHKGFLRRWLEGMARWLRRPGREAESPGFTDEQSSLFSWEETLGRLRKSRIGRLLKANREPGWKDLTRNRDRIRYLYRKWLREQTAGGYPASPHLTPRETALEVENLRRPERHSRLSRGDKAEWDEARLIDTYYKARYAEEEPTDEELKAVRGTYRG</sequence>
<keyword evidence="1" id="KW-1133">Transmembrane helix</keyword>
<dbReference type="Pfam" id="PF13559">
    <property type="entry name" value="DUF4129"/>
    <property type="match status" value="1"/>
</dbReference>
<feature type="transmembrane region" description="Helical" evidence="1">
    <location>
        <begin position="272"/>
        <end position="293"/>
    </location>
</feature>
<dbReference type="EMBL" id="CP033433">
    <property type="protein sequence ID" value="AYQ73526.1"/>
    <property type="molecule type" value="Genomic_DNA"/>
</dbReference>
<feature type="transmembrane region" description="Helical" evidence="1">
    <location>
        <begin position="154"/>
        <end position="175"/>
    </location>
</feature>
<keyword evidence="4" id="KW-1185">Reference proteome</keyword>